<dbReference type="Proteomes" id="UP001396334">
    <property type="component" value="Unassembled WGS sequence"/>
</dbReference>
<gene>
    <name evidence="1" type="ORF">V6N11_080793</name>
</gene>
<dbReference type="EMBL" id="JBBPBN010000037">
    <property type="protein sequence ID" value="KAK9000290.1"/>
    <property type="molecule type" value="Genomic_DNA"/>
</dbReference>
<dbReference type="PANTHER" id="PTHR13454">
    <property type="entry name" value="PROTEIN MCM10 HOMOLOG"/>
    <property type="match status" value="1"/>
</dbReference>
<dbReference type="InterPro" id="IPR012340">
    <property type="entry name" value="NA-bd_OB-fold"/>
</dbReference>
<dbReference type="Gene3D" id="2.40.50.140">
    <property type="entry name" value="Nucleic acid-binding proteins"/>
    <property type="match status" value="1"/>
</dbReference>
<organism evidence="1 2">
    <name type="scientific">Hibiscus sabdariffa</name>
    <name type="common">roselle</name>
    <dbReference type="NCBI Taxonomy" id="183260"/>
    <lineage>
        <taxon>Eukaryota</taxon>
        <taxon>Viridiplantae</taxon>
        <taxon>Streptophyta</taxon>
        <taxon>Embryophyta</taxon>
        <taxon>Tracheophyta</taxon>
        <taxon>Spermatophyta</taxon>
        <taxon>Magnoliopsida</taxon>
        <taxon>eudicotyledons</taxon>
        <taxon>Gunneridae</taxon>
        <taxon>Pentapetalae</taxon>
        <taxon>rosids</taxon>
        <taxon>malvids</taxon>
        <taxon>Malvales</taxon>
        <taxon>Malvaceae</taxon>
        <taxon>Malvoideae</taxon>
        <taxon>Hibiscus</taxon>
    </lineage>
</organism>
<dbReference type="PANTHER" id="PTHR13454:SF11">
    <property type="entry name" value="PROTEIN MCM10 HOMOLOG"/>
    <property type="match status" value="1"/>
</dbReference>
<proteinExistence type="predicted"/>
<evidence type="ECO:0000313" key="2">
    <source>
        <dbReference type="Proteomes" id="UP001396334"/>
    </source>
</evidence>
<evidence type="ECO:0000313" key="1">
    <source>
        <dbReference type="EMBL" id="KAK9000290.1"/>
    </source>
</evidence>
<reference evidence="1 2" key="1">
    <citation type="journal article" date="2024" name="G3 (Bethesda)">
        <title>Genome assembly of Hibiscus sabdariffa L. provides insights into metabolisms of medicinal natural products.</title>
        <authorList>
            <person name="Kim T."/>
        </authorList>
    </citation>
    <scope>NUCLEOTIDE SEQUENCE [LARGE SCALE GENOMIC DNA]</scope>
    <source>
        <strain evidence="1">TK-2024</strain>
        <tissue evidence="1">Old leaves</tissue>
    </source>
</reference>
<name>A0ABR2QIC1_9ROSI</name>
<comment type="caution">
    <text evidence="1">The sequence shown here is derived from an EMBL/GenBank/DDBJ whole genome shotgun (WGS) entry which is preliminary data.</text>
</comment>
<keyword evidence="2" id="KW-1185">Reference proteome</keyword>
<sequence length="81" mass="8771">MPRSSNAIQDFKWTSFQVCVQELFALFSCSVRKDPEGSGFSLSAIATNGILKIATSADYGVCKGKRQDGMACTHKYGTCIP</sequence>
<accession>A0ABR2QIC1</accession>
<protein>
    <submittedName>
        <fullName evidence="1">Uncharacterized protein</fullName>
    </submittedName>
</protein>
<dbReference type="InterPro" id="IPR040184">
    <property type="entry name" value="Mcm10"/>
</dbReference>